<keyword evidence="2" id="KW-1185">Reference proteome</keyword>
<organism evidence="1 2">
    <name type="scientific">Paractinoplanes ovalisporus</name>
    <dbReference type="NCBI Taxonomy" id="2810368"/>
    <lineage>
        <taxon>Bacteria</taxon>
        <taxon>Bacillati</taxon>
        <taxon>Actinomycetota</taxon>
        <taxon>Actinomycetes</taxon>
        <taxon>Micromonosporales</taxon>
        <taxon>Micromonosporaceae</taxon>
        <taxon>Paractinoplanes</taxon>
    </lineage>
</organism>
<gene>
    <name evidence="1" type="ORF">JIG36_00405</name>
</gene>
<proteinExistence type="predicted"/>
<name>A0ABS2A2W2_9ACTN</name>
<comment type="caution">
    <text evidence="1">The sequence shown here is derived from an EMBL/GenBank/DDBJ whole genome shotgun (WGS) entry which is preliminary data.</text>
</comment>
<evidence type="ECO:0000313" key="1">
    <source>
        <dbReference type="EMBL" id="MBM2614015.1"/>
    </source>
</evidence>
<protein>
    <submittedName>
        <fullName evidence="1">Uncharacterized protein</fullName>
    </submittedName>
</protein>
<dbReference type="EMBL" id="JAENHP010000001">
    <property type="protein sequence ID" value="MBM2614015.1"/>
    <property type="molecule type" value="Genomic_DNA"/>
</dbReference>
<reference evidence="1 2" key="1">
    <citation type="submission" date="2021-01" db="EMBL/GenBank/DDBJ databases">
        <title>Actinoplanes sp. nov. LDG1-06 isolated from lichen.</title>
        <authorList>
            <person name="Saeng-In P."/>
            <person name="Phongsopitanun W."/>
            <person name="Kanchanasin P."/>
            <person name="Yuki M."/>
            <person name="Kudo T."/>
            <person name="Ohkuma M."/>
            <person name="Tanasupawat S."/>
        </authorList>
    </citation>
    <scope>NUCLEOTIDE SEQUENCE [LARGE SCALE GENOMIC DNA]</scope>
    <source>
        <strain evidence="1 2">LDG1-06</strain>
    </source>
</reference>
<sequence length="130" mass="14933">MNSVRTRWACRLGRHSPVTTRPQTCQYERRCTNCDALLESGVMHDWDEGGDKDATCAITQRCRQCGLKRAGYRHRTVRRTAADLGDTTIEPCEVVEVCFDCDDRRRTWHAEHVPDSFSCRRCGHSDDLEA</sequence>
<evidence type="ECO:0000313" key="2">
    <source>
        <dbReference type="Proteomes" id="UP000632138"/>
    </source>
</evidence>
<dbReference type="Proteomes" id="UP000632138">
    <property type="component" value="Unassembled WGS sequence"/>
</dbReference>
<accession>A0ABS2A2W2</accession>
<dbReference type="RefSeq" id="WP_203373941.1">
    <property type="nucleotide sequence ID" value="NZ_JAENHP010000001.1"/>
</dbReference>